<dbReference type="Proteomes" id="UP001172082">
    <property type="component" value="Unassembled WGS sequence"/>
</dbReference>
<dbReference type="Gene3D" id="1.10.1740.10">
    <property type="match status" value="1"/>
</dbReference>
<reference evidence="7" key="1">
    <citation type="submission" date="2023-06" db="EMBL/GenBank/DDBJ databases">
        <title>Genomic of Parafulvivirga corallium.</title>
        <authorList>
            <person name="Wang G."/>
        </authorList>
    </citation>
    <scope>NUCLEOTIDE SEQUENCE</scope>
    <source>
        <strain evidence="7">BMA10</strain>
    </source>
</reference>
<dbReference type="InterPro" id="IPR036388">
    <property type="entry name" value="WH-like_DNA-bd_sf"/>
</dbReference>
<feature type="domain" description="RNA polymerase sigma factor 70 region 4 type 2" evidence="6">
    <location>
        <begin position="131"/>
        <end position="178"/>
    </location>
</feature>
<evidence type="ECO:0000256" key="3">
    <source>
        <dbReference type="ARBA" id="ARBA00023082"/>
    </source>
</evidence>
<dbReference type="Pfam" id="PF08281">
    <property type="entry name" value="Sigma70_r4_2"/>
    <property type="match status" value="1"/>
</dbReference>
<evidence type="ECO:0000313" key="7">
    <source>
        <dbReference type="EMBL" id="MDN5200312.1"/>
    </source>
</evidence>
<dbReference type="InterPro" id="IPR007627">
    <property type="entry name" value="RNA_pol_sigma70_r2"/>
</dbReference>
<dbReference type="InterPro" id="IPR039425">
    <property type="entry name" value="RNA_pol_sigma-70-like"/>
</dbReference>
<comment type="similarity">
    <text evidence="1">Belongs to the sigma-70 factor family. ECF subfamily.</text>
</comment>
<dbReference type="InterPro" id="IPR013325">
    <property type="entry name" value="RNA_pol_sigma_r2"/>
</dbReference>
<dbReference type="InterPro" id="IPR013249">
    <property type="entry name" value="RNA_pol_sigma70_r4_t2"/>
</dbReference>
<evidence type="ECO:0000313" key="8">
    <source>
        <dbReference type="Proteomes" id="UP001172082"/>
    </source>
</evidence>
<accession>A0ABT8KJS8</accession>
<dbReference type="SUPFAM" id="SSF88946">
    <property type="entry name" value="Sigma2 domain of RNA polymerase sigma factors"/>
    <property type="match status" value="1"/>
</dbReference>
<evidence type="ECO:0000259" key="6">
    <source>
        <dbReference type="Pfam" id="PF08281"/>
    </source>
</evidence>
<dbReference type="PANTHER" id="PTHR43133:SF46">
    <property type="entry name" value="RNA POLYMERASE SIGMA-70 FACTOR ECF SUBFAMILY"/>
    <property type="match status" value="1"/>
</dbReference>
<gene>
    <name evidence="7" type="ORF">QQ008_03045</name>
</gene>
<comment type="caution">
    <text evidence="7">The sequence shown here is derived from an EMBL/GenBank/DDBJ whole genome shotgun (WGS) entry which is preliminary data.</text>
</comment>
<dbReference type="InterPro" id="IPR013324">
    <property type="entry name" value="RNA_pol_sigma_r3/r4-like"/>
</dbReference>
<keyword evidence="2" id="KW-0805">Transcription regulation</keyword>
<feature type="domain" description="RNA polymerase sigma-70 region 2" evidence="5">
    <location>
        <begin position="25"/>
        <end position="92"/>
    </location>
</feature>
<keyword evidence="8" id="KW-1185">Reference proteome</keyword>
<dbReference type="NCBIfam" id="TIGR02937">
    <property type="entry name" value="sigma70-ECF"/>
    <property type="match status" value="1"/>
</dbReference>
<keyword evidence="4" id="KW-0804">Transcription</keyword>
<evidence type="ECO:0000259" key="5">
    <source>
        <dbReference type="Pfam" id="PF04542"/>
    </source>
</evidence>
<name>A0ABT8KJS8_9BACT</name>
<proteinExistence type="inferred from homology"/>
<keyword evidence="3" id="KW-0731">Sigma factor</keyword>
<sequence length="197" mass="23105">MPDDQIQGLINNIINNDERSFKIFMDHYYQKFKNISQSYVHSNELAEEVVCNVFLKIWQKRSRLGDIMDIEGYIFISVRNESLNFIKKRSRRQNLSLDNELYWQDITKGILDGGDPETLTYINEGLYFVNKAVENLPPRCRLIYGMIKDEGLKYREVANLLGISIKTIEGQMAIAKKRINLILDRYMYPSYSKEISA</sequence>
<evidence type="ECO:0000256" key="1">
    <source>
        <dbReference type="ARBA" id="ARBA00010641"/>
    </source>
</evidence>
<dbReference type="InterPro" id="IPR014284">
    <property type="entry name" value="RNA_pol_sigma-70_dom"/>
</dbReference>
<dbReference type="EMBL" id="JAUJEA010000001">
    <property type="protein sequence ID" value="MDN5200312.1"/>
    <property type="molecule type" value="Genomic_DNA"/>
</dbReference>
<dbReference type="SUPFAM" id="SSF88659">
    <property type="entry name" value="Sigma3 and sigma4 domains of RNA polymerase sigma factors"/>
    <property type="match status" value="1"/>
</dbReference>
<evidence type="ECO:0000256" key="4">
    <source>
        <dbReference type="ARBA" id="ARBA00023163"/>
    </source>
</evidence>
<dbReference type="RefSeq" id="WP_346750337.1">
    <property type="nucleotide sequence ID" value="NZ_JAUJEA010000001.1"/>
</dbReference>
<dbReference type="Gene3D" id="1.10.10.10">
    <property type="entry name" value="Winged helix-like DNA-binding domain superfamily/Winged helix DNA-binding domain"/>
    <property type="match status" value="1"/>
</dbReference>
<organism evidence="7 8">
    <name type="scientific">Splendidivirga corallicola</name>
    <dbReference type="NCBI Taxonomy" id="3051826"/>
    <lineage>
        <taxon>Bacteria</taxon>
        <taxon>Pseudomonadati</taxon>
        <taxon>Bacteroidota</taxon>
        <taxon>Cytophagia</taxon>
        <taxon>Cytophagales</taxon>
        <taxon>Splendidivirgaceae</taxon>
        <taxon>Splendidivirga</taxon>
    </lineage>
</organism>
<protein>
    <submittedName>
        <fullName evidence="7">Sigma-70 family RNA polymerase sigma factor</fullName>
    </submittedName>
</protein>
<dbReference type="Pfam" id="PF04542">
    <property type="entry name" value="Sigma70_r2"/>
    <property type="match status" value="1"/>
</dbReference>
<evidence type="ECO:0000256" key="2">
    <source>
        <dbReference type="ARBA" id="ARBA00023015"/>
    </source>
</evidence>
<dbReference type="PANTHER" id="PTHR43133">
    <property type="entry name" value="RNA POLYMERASE ECF-TYPE SIGMA FACTO"/>
    <property type="match status" value="1"/>
</dbReference>